<feature type="non-terminal residue" evidence="1">
    <location>
        <position position="1"/>
    </location>
</feature>
<organism evidence="1 2">
    <name type="scientific">Paramuricea clavata</name>
    <name type="common">Red gorgonian</name>
    <name type="synonym">Violescent sea-whip</name>
    <dbReference type="NCBI Taxonomy" id="317549"/>
    <lineage>
        <taxon>Eukaryota</taxon>
        <taxon>Metazoa</taxon>
        <taxon>Cnidaria</taxon>
        <taxon>Anthozoa</taxon>
        <taxon>Octocorallia</taxon>
        <taxon>Malacalcyonacea</taxon>
        <taxon>Plexauridae</taxon>
        <taxon>Paramuricea</taxon>
    </lineage>
</organism>
<sequence>DYSAESIQSVADSLANLARTLSFDPNYLSPFAKQARMQEGIEVIGGKPDDITVLVAIVSLAPTPV</sequence>
<reference evidence="1" key="1">
    <citation type="submission" date="2020-04" db="EMBL/GenBank/DDBJ databases">
        <authorList>
            <person name="Alioto T."/>
            <person name="Alioto T."/>
            <person name="Gomez Garrido J."/>
        </authorList>
    </citation>
    <scope>NUCLEOTIDE SEQUENCE</scope>
    <source>
        <strain evidence="1">A484AB</strain>
    </source>
</reference>
<dbReference type="Proteomes" id="UP001152795">
    <property type="component" value="Unassembled WGS sequence"/>
</dbReference>
<dbReference type="EMBL" id="CACRXK020007799">
    <property type="protein sequence ID" value="CAB4013199.1"/>
    <property type="molecule type" value="Genomic_DNA"/>
</dbReference>
<dbReference type="AlphaFoldDB" id="A0A7D9EMV8"/>
<proteinExistence type="predicted"/>
<comment type="caution">
    <text evidence="1">The sequence shown here is derived from an EMBL/GenBank/DDBJ whole genome shotgun (WGS) entry which is preliminary data.</text>
</comment>
<gene>
    <name evidence="1" type="ORF">PACLA_8A082735</name>
</gene>
<dbReference type="OrthoDB" id="60843at2759"/>
<protein>
    <submittedName>
        <fullName evidence="1">Phosphatase PTC7 homolog</fullName>
    </submittedName>
</protein>
<keyword evidence="2" id="KW-1185">Reference proteome</keyword>
<name>A0A7D9EMV8_PARCT</name>
<accession>A0A7D9EMV8</accession>
<evidence type="ECO:0000313" key="1">
    <source>
        <dbReference type="EMBL" id="CAB4013199.1"/>
    </source>
</evidence>
<evidence type="ECO:0000313" key="2">
    <source>
        <dbReference type="Proteomes" id="UP001152795"/>
    </source>
</evidence>